<sequence length="129" mass="14238">MRGRTITPAVLLLGSIVYFTSTLNHWIGNGGSSHVIVKTNLGSLRGVREVSRGGRNYYEFRGIPYAKPPLGTLRFESPEKPEPWTGVRDATSYGSTCLQYEYLTKILQGSENCLFLNVASPHHILSGPI</sequence>
<feature type="domain" description="Carboxylesterase type B" evidence="3">
    <location>
        <begin position="35"/>
        <end position="123"/>
    </location>
</feature>
<gene>
    <name evidence="4" type="ORF">AFUS01_LOCUS13932</name>
</gene>
<evidence type="ECO:0000256" key="2">
    <source>
        <dbReference type="SAM" id="SignalP"/>
    </source>
</evidence>
<feature type="signal peptide" evidence="2">
    <location>
        <begin position="1"/>
        <end position="22"/>
    </location>
</feature>
<organism evidence="4 5">
    <name type="scientific">Allacma fusca</name>
    <dbReference type="NCBI Taxonomy" id="39272"/>
    <lineage>
        <taxon>Eukaryota</taxon>
        <taxon>Metazoa</taxon>
        <taxon>Ecdysozoa</taxon>
        <taxon>Arthropoda</taxon>
        <taxon>Hexapoda</taxon>
        <taxon>Collembola</taxon>
        <taxon>Symphypleona</taxon>
        <taxon>Sminthuridae</taxon>
        <taxon>Allacma</taxon>
    </lineage>
</organism>
<dbReference type="EMBL" id="CAJVCH010115587">
    <property type="protein sequence ID" value="CAG7724942.1"/>
    <property type="molecule type" value="Genomic_DNA"/>
</dbReference>
<dbReference type="Pfam" id="PF00135">
    <property type="entry name" value="COesterase"/>
    <property type="match status" value="1"/>
</dbReference>
<accession>A0A8J2JQ26</accession>
<proteinExistence type="predicted"/>
<reference evidence="4" key="1">
    <citation type="submission" date="2021-06" db="EMBL/GenBank/DDBJ databases">
        <authorList>
            <person name="Hodson N. C."/>
            <person name="Mongue J. A."/>
            <person name="Jaron S. K."/>
        </authorList>
    </citation>
    <scope>NUCLEOTIDE SEQUENCE</scope>
</reference>
<feature type="chain" id="PRO_5035244846" description="Carboxylesterase type B domain-containing protein" evidence="2">
    <location>
        <begin position="23"/>
        <end position="129"/>
    </location>
</feature>
<evidence type="ECO:0000313" key="5">
    <source>
        <dbReference type="Proteomes" id="UP000708208"/>
    </source>
</evidence>
<name>A0A8J2JQ26_9HEXA</name>
<evidence type="ECO:0000256" key="1">
    <source>
        <dbReference type="ARBA" id="ARBA00023180"/>
    </source>
</evidence>
<dbReference type="Proteomes" id="UP000708208">
    <property type="component" value="Unassembled WGS sequence"/>
</dbReference>
<dbReference type="AlphaFoldDB" id="A0A8J2JQ26"/>
<evidence type="ECO:0000259" key="3">
    <source>
        <dbReference type="Pfam" id="PF00135"/>
    </source>
</evidence>
<dbReference type="InterPro" id="IPR002018">
    <property type="entry name" value="CarbesteraseB"/>
</dbReference>
<dbReference type="OrthoDB" id="6846267at2759"/>
<evidence type="ECO:0000313" key="4">
    <source>
        <dbReference type="EMBL" id="CAG7724942.1"/>
    </source>
</evidence>
<keyword evidence="2" id="KW-0732">Signal</keyword>
<dbReference type="PANTHER" id="PTHR11559">
    <property type="entry name" value="CARBOXYLESTERASE"/>
    <property type="match status" value="1"/>
</dbReference>
<protein>
    <recommendedName>
        <fullName evidence="3">Carboxylesterase type B domain-containing protein</fullName>
    </recommendedName>
</protein>
<comment type="caution">
    <text evidence="4">The sequence shown here is derived from an EMBL/GenBank/DDBJ whole genome shotgun (WGS) entry which is preliminary data.</text>
</comment>
<keyword evidence="1" id="KW-0325">Glycoprotein</keyword>
<keyword evidence="5" id="KW-1185">Reference proteome</keyword>
<dbReference type="InterPro" id="IPR050309">
    <property type="entry name" value="Type-B_Carboxylest/Lipase"/>
</dbReference>